<name>A0A239C1W8_9BACT</name>
<keyword evidence="5" id="KW-1185">Reference proteome</keyword>
<evidence type="ECO:0000259" key="3">
    <source>
        <dbReference type="PROSITE" id="PS50056"/>
    </source>
</evidence>
<dbReference type="EMBL" id="FZOC01000007">
    <property type="protein sequence ID" value="SNS13668.1"/>
    <property type="molecule type" value="Genomic_DNA"/>
</dbReference>
<dbReference type="InterPro" id="IPR029021">
    <property type="entry name" value="Prot-tyrosine_phosphatase-like"/>
</dbReference>
<dbReference type="FunFam" id="3.90.190.10:FF:000157">
    <property type="entry name" value="Protein-tyrosine phosphatase"/>
    <property type="match status" value="1"/>
</dbReference>
<dbReference type="RefSeq" id="WP_089275088.1">
    <property type="nucleotide sequence ID" value="NZ_FZOC01000007.1"/>
</dbReference>
<dbReference type="GO" id="GO:0016787">
    <property type="term" value="F:hydrolase activity"/>
    <property type="evidence" value="ECO:0007669"/>
    <property type="project" value="UniProtKB-KW"/>
</dbReference>
<keyword evidence="1" id="KW-0378">Hydrolase</keyword>
<dbReference type="Pfam" id="PF22785">
    <property type="entry name" value="Tc-R-P"/>
    <property type="match status" value="1"/>
</dbReference>
<dbReference type="OrthoDB" id="9806482at2"/>
<evidence type="ECO:0000259" key="2">
    <source>
        <dbReference type="PROSITE" id="PS50054"/>
    </source>
</evidence>
<evidence type="ECO:0000313" key="4">
    <source>
        <dbReference type="EMBL" id="SNS13668.1"/>
    </source>
</evidence>
<organism evidence="4 5">
    <name type="scientific">Humidesulfovibrio mexicanus</name>
    <dbReference type="NCBI Taxonomy" id="147047"/>
    <lineage>
        <taxon>Bacteria</taxon>
        <taxon>Pseudomonadati</taxon>
        <taxon>Thermodesulfobacteriota</taxon>
        <taxon>Desulfovibrionia</taxon>
        <taxon>Desulfovibrionales</taxon>
        <taxon>Desulfovibrionaceae</taxon>
        <taxon>Humidesulfovibrio</taxon>
    </lineage>
</organism>
<evidence type="ECO:0000313" key="5">
    <source>
        <dbReference type="Proteomes" id="UP000198324"/>
    </source>
</evidence>
<dbReference type="PROSITE" id="PS00383">
    <property type="entry name" value="TYR_PHOSPHATASE_1"/>
    <property type="match status" value="1"/>
</dbReference>
<protein>
    <submittedName>
        <fullName evidence="4">Dual specificity phosphatase, catalytic domain</fullName>
    </submittedName>
</protein>
<evidence type="ECO:0000256" key="1">
    <source>
        <dbReference type="ARBA" id="ARBA00022801"/>
    </source>
</evidence>
<dbReference type="InterPro" id="IPR016130">
    <property type="entry name" value="Tyr_Pase_AS"/>
</dbReference>
<dbReference type="PANTHER" id="PTHR23339">
    <property type="entry name" value="TYROSINE SPECIFIC PROTEIN PHOSPHATASE AND DUAL SPECIFICITY PROTEIN PHOSPHATASE"/>
    <property type="match status" value="1"/>
</dbReference>
<dbReference type="Gene3D" id="3.90.190.10">
    <property type="entry name" value="Protein tyrosine phosphatase superfamily"/>
    <property type="match status" value="1"/>
</dbReference>
<dbReference type="PROSITE" id="PS50054">
    <property type="entry name" value="TYR_PHOSPHATASE_DUAL"/>
    <property type="match status" value="1"/>
</dbReference>
<dbReference type="SUPFAM" id="SSF52799">
    <property type="entry name" value="(Phosphotyrosine protein) phosphatases II"/>
    <property type="match status" value="1"/>
</dbReference>
<proteinExistence type="predicted"/>
<feature type="domain" description="Tyrosine-protein phosphatase" evidence="2">
    <location>
        <begin position="9"/>
        <end position="153"/>
    </location>
</feature>
<reference evidence="4 5" key="1">
    <citation type="submission" date="2017-06" db="EMBL/GenBank/DDBJ databases">
        <authorList>
            <person name="Kim H.J."/>
            <person name="Triplett B.A."/>
        </authorList>
    </citation>
    <scope>NUCLEOTIDE SEQUENCE [LARGE SCALE GENOMIC DNA]</scope>
    <source>
        <strain evidence="4 5">DSM 13116</strain>
    </source>
</reference>
<accession>A0A239C1W8</accession>
<dbReference type="InterPro" id="IPR000387">
    <property type="entry name" value="Tyr_Pase_dom"/>
</dbReference>
<dbReference type="PROSITE" id="PS50056">
    <property type="entry name" value="TYR_PHOSPHATASE_2"/>
    <property type="match status" value="1"/>
</dbReference>
<gene>
    <name evidence="4" type="ORF">SAMN04488503_2883</name>
</gene>
<feature type="domain" description="Tyrosine specific protein phosphatases" evidence="3">
    <location>
        <begin position="76"/>
        <end position="142"/>
    </location>
</feature>
<dbReference type="AlphaFoldDB" id="A0A239C1W8"/>
<dbReference type="SMART" id="SM00195">
    <property type="entry name" value="DSPc"/>
    <property type="match status" value="1"/>
</dbReference>
<dbReference type="Proteomes" id="UP000198324">
    <property type="component" value="Unassembled WGS sequence"/>
</dbReference>
<dbReference type="InterPro" id="IPR020422">
    <property type="entry name" value="TYR_PHOSPHATASE_DUAL_dom"/>
</dbReference>
<sequence>MAATRSDVFPVTWITEHLGVGAAPMSHAALDSLRRQGVRAILNLCQEFTDLHEIESAAGFEVYHLPIADEEAPDLAELEKALAWLDEATYLGRKVYIHCRHGIGRTGTVLNAYLLRRGLGHLLAWRKLLGLRSQPANFRQWRAVRRYGSTARRLTLRQPTLEHRFQVDMRPFFADYARLLEQAAEEAAQSGTDGECGKTHARCCETPPRLTLAEAVRVNAGLGAALSSEARARAIGRATERRQGGGPCPLLENGACAAFDLRPLSCRVHDLPEARRRALWDQTLAPALLKLSREVYQALSGQFMPEGFPDFGMADVVTGRYVQAFFDWQRTHADTAAAAGGDNG</sequence>
<dbReference type="InterPro" id="IPR050561">
    <property type="entry name" value="PTP"/>
</dbReference>